<evidence type="ECO:0000313" key="22">
    <source>
        <dbReference type="EMBL" id="MBB6057950.1"/>
    </source>
</evidence>
<dbReference type="Pfam" id="PF00072">
    <property type="entry name" value="Response_reg"/>
    <property type="match status" value="1"/>
</dbReference>
<feature type="domain" description="PAS" evidence="19">
    <location>
        <begin position="277"/>
        <end position="354"/>
    </location>
</feature>
<proteinExistence type="predicted"/>
<dbReference type="GO" id="GO:0005524">
    <property type="term" value="F:ATP binding"/>
    <property type="evidence" value="ECO:0007669"/>
    <property type="project" value="UniProtKB-KW"/>
</dbReference>
<dbReference type="Proteomes" id="UP000532746">
    <property type="component" value="Unassembled WGS sequence"/>
</dbReference>
<evidence type="ECO:0000256" key="8">
    <source>
        <dbReference type="ARBA" id="ARBA00022741"/>
    </source>
</evidence>
<evidence type="ECO:0000259" key="18">
    <source>
        <dbReference type="PROSITE" id="PS50110"/>
    </source>
</evidence>
<evidence type="ECO:0000259" key="17">
    <source>
        <dbReference type="PROSITE" id="PS50109"/>
    </source>
</evidence>
<dbReference type="PROSITE" id="PS50110">
    <property type="entry name" value="RESPONSE_REGULATORY"/>
    <property type="match status" value="1"/>
</dbReference>
<dbReference type="PANTHER" id="PTHR45339">
    <property type="entry name" value="HYBRID SIGNAL TRANSDUCTION HISTIDINE KINASE J"/>
    <property type="match status" value="1"/>
</dbReference>
<evidence type="ECO:0000256" key="1">
    <source>
        <dbReference type="ARBA" id="ARBA00000085"/>
    </source>
</evidence>
<feature type="modified residue" description="4-aspartylphosphate" evidence="15">
    <location>
        <position position="986"/>
    </location>
</feature>
<dbReference type="SUPFAM" id="SSF55785">
    <property type="entry name" value="PYP-like sensor domain (PAS domain)"/>
    <property type="match status" value="3"/>
</dbReference>
<dbReference type="InterPro" id="IPR013655">
    <property type="entry name" value="PAS_fold_3"/>
</dbReference>
<dbReference type="CDD" id="cd00130">
    <property type="entry name" value="PAS"/>
    <property type="match status" value="3"/>
</dbReference>
<keyword evidence="4" id="KW-1003">Cell membrane</keyword>
<dbReference type="PRINTS" id="PR00344">
    <property type="entry name" value="BCTRLSENSOR"/>
</dbReference>
<keyword evidence="13" id="KW-0472">Membrane</keyword>
<dbReference type="Pfam" id="PF00512">
    <property type="entry name" value="HisKA"/>
    <property type="match status" value="1"/>
</dbReference>
<evidence type="ECO:0000256" key="14">
    <source>
        <dbReference type="PROSITE-ProRule" id="PRU00110"/>
    </source>
</evidence>
<dbReference type="FunFam" id="1.10.287.130:FF:000004">
    <property type="entry name" value="Ethylene receptor 1"/>
    <property type="match status" value="1"/>
</dbReference>
<dbReference type="PROSITE" id="PS50112">
    <property type="entry name" value="PAS"/>
    <property type="match status" value="3"/>
</dbReference>
<dbReference type="GO" id="GO:0000155">
    <property type="term" value="F:phosphorelay sensor kinase activity"/>
    <property type="evidence" value="ECO:0007669"/>
    <property type="project" value="InterPro"/>
</dbReference>
<dbReference type="SMART" id="SM00448">
    <property type="entry name" value="REC"/>
    <property type="match status" value="1"/>
</dbReference>
<keyword evidence="8" id="KW-0547">Nucleotide-binding</keyword>
<dbReference type="InterPro" id="IPR013656">
    <property type="entry name" value="PAS_4"/>
</dbReference>
<evidence type="ECO:0000256" key="9">
    <source>
        <dbReference type="ARBA" id="ARBA00022777"/>
    </source>
</evidence>
<evidence type="ECO:0000259" key="21">
    <source>
        <dbReference type="PROSITE" id="PS50894"/>
    </source>
</evidence>
<dbReference type="SUPFAM" id="SSF47226">
    <property type="entry name" value="Histidine-containing phosphotransfer domain, HPT domain"/>
    <property type="match status" value="1"/>
</dbReference>
<dbReference type="Gene3D" id="3.30.450.20">
    <property type="entry name" value="PAS domain"/>
    <property type="match status" value="5"/>
</dbReference>
<keyword evidence="12" id="KW-0902">Two-component regulatory system</keyword>
<dbReference type="EMBL" id="JACHGG010000001">
    <property type="protein sequence ID" value="MBB6057950.1"/>
    <property type="molecule type" value="Genomic_DNA"/>
</dbReference>
<accession>A0A7W9WB26</accession>
<dbReference type="InterPro" id="IPR036890">
    <property type="entry name" value="HATPase_C_sf"/>
</dbReference>
<dbReference type="InterPro" id="IPR035965">
    <property type="entry name" value="PAS-like_dom_sf"/>
</dbReference>
<dbReference type="Pfam" id="PF08447">
    <property type="entry name" value="PAS_3"/>
    <property type="match status" value="2"/>
</dbReference>
<dbReference type="InterPro" id="IPR004358">
    <property type="entry name" value="Sig_transdc_His_kin-like_C"/>
</dbReference>
<dbReference type="CDD" id="cd00082">
    <property type="entry name" value="HisKA"/>
    <property type="match status" value="1"/>
</dbReference>
<evidence type="ECO:0000256" key="10">
    <source>
        <dbReference type="ARBA" id="ARBA00022840"/>
    </source>
</evidence>
<evidence type="ECO:0000256" key="5">
    <source>
        <dbReference type="ARBA" id="ARBA00022553"/>
    </source>
</evidence>
<evidence type="ECO:0000256" key="15">
    <source>
        <dbReference type="PROSITE-ProRule" id="PRU00169"/>
    </source>
</evidence>
<dbReference type="InterPro" id="IPR001789">
    <property type="entry name" value="Sig_transdc_resp-reg_receiver"/>
</dbReference>
<dbReference type="Pfam" id="PF13188">
    <property type="entry name" value="PAS_8"/>
    <property type="match status" value="1"/>
</dbReference>
<keyword evidence="9" id="KW-0418">Kinase</keyword>
<dbReference type="SUPFAM" id="SSF52172">
    <property type="entry name" value="CheY-like"/>
    <property type="match status" value="1"/>
</dbReference>
<keyword evidence="7" id="KW-0812">Transmembrane</keyword>
<dbReference type="RefSeq" id="WP_183401865.1">
    <property type="nucleotide sequence ID" value="NZ_JACHGG010000001.1"/>
</dbReference>
<sequence length="1203" mass="136518">MSSISTRHLERQLRQARKAWQQAQTDCEEARRQVTELKARTSAAAAQATALLETMSTGILAEDQNRIITLLNQRLCDLFGLPHPPHYYLGKQSLDLVQEGRVLRQDEQGSRARNQQLRQAQQRASGLLIPLQNGTILQQDYLPIVQNGVTMLHIWSYEDATVRQQAQQRVQELSRLAEQSPQPIIRFNREAEAQYANPAATPVLSALSEVSNLDSLLMLRQEIAQALNTHQPRTVEKRLGDEFYLWTIAPLLQEQEANVYLTTITERRHAEAELVRSQLFTARINDTVPDIVFLFDMDSYTVLYCNRQVEPMLGYTEEEIREMGSQLTQLLIHPEDLATVRRKQSFLQNLSEGQVSTSEYRFQHRNGQWRWLSLKSTAFTRHPDGTVWQIVGSAADVTERRTTEEELRQSRLFVERITNTTPHLIYIYDVETQANVYCNRFIETMLGYSEHELQYMGKSMLRQLMPESEKQRVLRHFDEVARVADGQILHLEFFLYHRNGSIRWLRISNTPFERDEHGQVQRIVGSAEDITRWKIADEQRRSANRRLAEQNRLFRQVIDTVPNLIYLKDGNGNYILANQATAHLYNLGNDELLQTPAPQLQQMFPDLARYRVQDELVIQSRQEVAQEDTFTDAYGQMRWFHSIKRPFVLADGTVQVLGVDNDITELKRTGQALQEAKETAEQNAQARQTFLTNMSHEIRTPMNGIMGLAELMAKTPLTDEQQQYLHHIRHSAEHLLVVINDILDMAQLGAGRVRLESVPFDLTEVLKTSCQALMPKATEKGISLRLQLPPEPTPGWVVGDPYRLRQIILNLLSNAIKFTDKGHVLLTCRCLSQTPDELTYQFAVLDTGIGISEGQLQQLFEPFTQAEASTAREYGGSGLGLSISRGLVELLGGELTAESRLHHGSTFRFALRFGVAAAPAPPPPTPTPEFQRLRGRRVLLTEDNRVNQLLVQVMLRGWGMEVDTASSGPEALTLFRQHHYDVVLMDIQMPGMDGIAASRLLREHPDPERAATPIIALTAHAMHGEAERYQAAGLDGYLSKPFREEALFQTIAGLLYPHGLPQTYPEAPLPAMGANPDPTPLPAGKLYDLSGLRRLSNNDEKFVRRLATLFINTTPPVVAELETHLQNQNLAQLGAAAHHLKSSIDGLQVQALRPVLRDLEAAAHTPESAEWPLLRRGVQQVRQVVEEVVWQLRQEFSSEEPTP</sequence>
<dbReference type="SMART" id="SM00387">
    <property type="entry name" value="HATPase_c"/>
    <property type="match status" value="1"/>
</dbReference>
<evidence type="ECO:0000256" key="11">
    <source>
        <dbReference type="ARBA" id="ARBA00022989"/>
    </source>
</evidence>
<dbReference type="Gene3D" id="1.10.287.130">
    <property type="match status" value="1"/>
</dbReference>
<evidence type="ECO:0000256" key="4">
    <source>
        <dbReference type="ARBA" id="ARBA00022475"/>
    </source>
</evidence>
<feature type="domain" description="PAS" evidence="19">
    <location>
        <begin position="550"/>
        <end position="593"/>
    </location>
</feature>
<comment type="catalytic activity">
    <reaction evidence="1">
        <text>ATP + protein L-histidine = ADP + protein N-phospho-L-histidine.</text>
        <dbReference type="EC" id="2.7.13.3"/>
    </reaction>
</comment>
<evidence type="ECO:0000256" key="7">
    <source>
        <dbReference type="ARBA" id="ARBA00022692"/>
    </source>
</evidence>
<keyword evidence="23" id="KW-1185">Reference proteome</keyword>
<dbReference type="InterPro" id="IPR036097">
    <property type="entry name" value="HisK_dim/P_sf"/>
</dbReference>
<dbReference type="InterPro" id="IPR000700">
    <property type="entry name" value="PAS-assoc_C"/>
</dbReference>
<dbReference type="CDD" id="cd16922">
    <property type="entry name" value="HATPase_EvgS-ArcB-TorS-like"/>
    <property type="match status" value="1"/>
</dbReference>
<dbReference type="Pfam" id="PF02518">
    <property type="entry name" value="HATPase_c"/>
    <property type="match status" value="1"/>
</dbReference>
<dbReference type="SMART" id="SM00388">
    <property type="entry name" value="HisKA"/>
    <property type="match status" value="1"/>
</dbReference>
<feature type="domain" description="PAS" evidence="19">
    <location>
        <begin position="410"/>
        <end position="453"/>
    </location>
</feature>
<feature type="coiled-coil region" evidence="16">
    <location>
        <begin position="13"/>
        <end position="47"/>
    </location>
</feature>
<keyword evidence="11" id="KW-1133">Transmembrane helix</keyword>
<gene>
    <name evidence="22" type="ORF">HNQ93_000780</name>
</gene>
<dbReference type="InterPro" id="IPR011006">
    <property type="entry name" value="CheY-like_superfamily"/>
</dbReference>
<dbReference type="InterPro" id="IPR001610">
    <property type="entry name" value="PAC"/>
</dbReference>
<evidence type="ECO:0000259" key="20">
    <source>
        <dbReference type="PROSITE" id="PS50113"/>
    </source>
</evidence>
<dbReference type="InterPro" id="IPR000014">
    <property type="entry name" value="PAS"/>
</dbReference>
<feature type="modified residue" description="Phosphohistidine" evidence="14">
    <location>
        <position position="1138"/>
    </location>
</feature>
<evidence type="ECO:0000256" key="2">
    <source>
        <dbReference type="ARBA" id="ARBA00004651"/>
    </source>
</evidence>
<dbReference type="FunFam" id="3.30.565.10:FF:000010">
    <property type="entry name" value="Sensor histidine kinase RcsC"/>
    <property type="match status" value="1"/>
</dbReference>
<name>A0A7W9WB26_9BACT</name>
<reference evidence="22 23" key="1">
    <citation type="submission" date="2020-08" db="EMBL/GenBank/DDBJ databases">
        <title>Genomic Encyclopedia of Type Strains, Phase IV (KMG-IV): sequencing the most valuable type-strain genomes for metagenomic binning, comparative biology and taxonomic classification.</title>
        <authorList>
            <person name="Goeker M."/>
        </authorList>
    </citation>
    <scope>NUCLEOTIDE SEQUENCE [LARGE SCALE GENOMIC DNA]</scope>
    <source>
        <strain evidence="22 23">DSM 26718</strain>
    </source>
</reference>
<evidence type="ECO:0000256" key="12">
    <source>
        <dbReference type="ARBA" id="ARBA00023012"/>
    </source>
</evidence>
<protein>
    <recommendedName>
        <fullName evidence="3">histidine kinase</fullName>
        <ecNumber evidence="3">2.7.13.3</ecNumber>
    </recommendedName>
</protein>
<feature type="domain" description="HPt" evidence="21">
    <location>
        <begin position="1099"/>
        <end position="1199"/>
    </location>
</feature>
<dbReference type="PROSITE" id="PS50894">
    <property type="entry name" value="HPT"/>
    <property type="match status" value="1"/>
</dbReference>
<feature type="domain" description="PAC" evidence="20">
    <location>
        <begin position="624"/>
        <end position="675"/>
    </location>
</feature>
<evidence type="ECO:0000256" key="16">
    <source>
        <dbReference type="SAM" id="Coils"/>
    </source>
</evidence>
<dbReference type="Gene3D" id="1.20.120.160">
    <property type="entry name" value="HPT domain"/>
    <property type="match status" value="1"/>
</dbReference>
<dbReference type="InterPro" id="IPR036641">
    <property type="entry name" value="HPT_dom_sf"/>
</dbReference>
<feature type="domain" description="PAC" evidence="20">
    <location>
        <begin position="489"/>
        <end position="542"/>
    </location>
</feature>
<dbReference type="InterPro" id="IPR003661">
    <property type="entry name" value="HisK_dim/P_dom"/>
</dbReference>
<feature type="domain" description="Histidine kinase" evidence="17">
    <location>
        <begin position="693"/>
        <end position="915"/>
    </location>
</feature>
<dbReference type="SUPFAM" id="SSF47384">
    <property type="entry name" value="Homodimeric domain of signal transducing histidine kinase"/>
    <property type="match status" value="1"/>
</dbReference>
<evidence type="ECO:0000256" key="13">
    <source>
        <dbReference type="ARBA" id="ARBA00023136"/>
    </source>
</evidence>
<feature type="domain" description="PAC" evidence="20">
    <location>
        <begin position="356"/>
        <end position="409"/>
    </location>
</feature>
<evidence type="ECO:0000313" key="23">
    <source>
        <dbReference type="Proteomes" id="UP000532746"/>
    </source>
</evidence>
<dbReference type="SMART" id="SM00086">
    <property type="entry name" value="PAC"/>
    <property type="match status" value="3"/>
</dbReference>
<keyword evidence="10" id="KW-0067">ATP-binding</keyword>
<dbReference type="Pfam" id="PF08448">
    <property type="entry name" value="PAS_4"/>
    <property type="match status" value="1"/>
</dbReference>
<keyword evidence="5 15" id="KW-0597">Phosphoprotein</keyword>
<dbReference type="InterPro" id="IPR008207">
    <property type="entry name" value="Sig_transdc_His_kin_Hpt_dom"/>
</dbReference>
<comment type="subcellular location">
    <subcellularLocation>
        <location evidence="2">Cell membrane</location>
        <topology evidence="2">Multi-pass membrane protein</topology>
    </subcellularLocation>
</comment>
<evidence type="ECO:0000259" key="19">
    <source>
        <dbReference type="PROSITE" id="PS50112"/>
    </source>
</evidence>
<dbReference type="Pfam" id="PF01627">
    <property type="entry name" value="Hpt"/>
    <property type="match status" value="1"/>
</dbReference>
<dbReference type="SMART" id="SM00091">
    <property type="entry name" value="PAS"/>
    <property type="match status" value="5"/>
</dbReference>
<dbReference type="AlphaFoldDB" id="A0A7W9WB26"/>
<dbReference type="Gene3D" id="3.30.565.10">
    <property type="entry name" value="Histidine kinase-like ATPase, C-terminal domain"/>
    <property type="match status" value="1"/>
</dbReference>
<feature type="domain" description="Response regulatory" evidence="18">
    <location>
        <begin position="937"/>
        <end position="1055"/>
    </location>
</feature>
<dbReference type="InterPro" id="IPR005467">
    <property type="entry name" value="His_kinase_dom"/>
</dbReference>
<dbReference type="CDD" id="cd17546">
    <property type="entry name" value="REC_hyHK_CKI1_RcsC-like"/>
    <property type="match status" value="1"/>
</dbReference>
<evidence type="ECO:0000256" key="6">
    <source>
        <dbReference type="ARBA" id="ARBA00022679"/>
    </source>
</evidence>
<dbReference type="PROSITE" id="PS50109">
    <property type="entry name" value="HIS_KIN"/>
    <property type="match status" value="1"/>
</dbReference>
<keyword evidence="6" id="KW-0808">Transferase</keyword>
<dbReference type="SUPFAM" id="SSF55874">
    <property type="entry name" value="ATPase domain of HSP90 chaperone/DNA topoisomerase II/histidine kinase"/>
    <property type="match status" value="1"/>
</dbReference>
<organism evidence="22 23">
    <name type="scientific">Hymenobacter luteus</name>
    <dbReference type="NCBI Taxonomy" id="1411122"/>
    <lineage>
        <taxon>Bacteria</taxon>
        <taxon>Pseudomonadati</taxon>
        <taxon>Bacteroidota</taxon>
        <taxon>Cytophagia</taxon>
        <taxon>Cytophagales</taxon>
        <taxon>Hymenobacteraceae</taxon>
        <taxon>Hymenobacter</taxon>
    </lineage>
</organism>
<dbReference type="PROSITE" id="PS50113">
    <property type="entry name" value="PAC"/>
    <property type="match status" value="3"/>
</dbReference>
<dbReference type="InterPro" id="IPR003594">
    <property type="entry name" value="HATPase_dom"/>
</dbReference>
<dbReference type="EC" id="2.7.13.3" evidence="3"/>
<dbReference type="PANTHER" id="PTHR45339:SF1">
    <property type="entry name" value="HYBRID SIGNAL TRANSDUCTION HISTIDINE KINASE J"/>
    <property type="match status" value="1"/>
</dbReference>
<dbReference type="Gene3D" id="3.40.50.2300">
    <property type="match status" value="1"/>
</dbReference>
<dbReference type="NCBIfam" id="TIGR00229">
    <property type="entry name" value="sensory_box"/>
    <property type="match status" value="3"/>
</dbReference>
<comment type="caution">
    <text evidence="22">The sequence shown here is derived from an EMBL/GenBank/DDBJ whole genome shotgun (WGS) entry which is preliminary data.</text>
</comment>
<keyword evidence="16" id="KW-0175">Coiled coil</keyword>
<dbReference type="GO" id="GO:0005886">
    <property type="term" value="C:plasma membrane"/>
    <property type="evidence" value="ECO:0007669"/>
    <property type="project" value="UniProtKB-SubCell"/>
</dbReference>
<evidence type="ECO:0000256" key="3">
    <source>
        <dbReference type="ARBA" id="ARBA00012438"/>
    </source>
</evidence>